<gene>
    <name evidence="6" type="primary">WBGene00092992</name>
</gene>
<sequence length="232" mass="25728">IFICYIQEDTSTEEFDEIRSDDNISMISMNDTTTVTVICLVYAGALSALALMTALATFIGFLTSFIARWIVIYSSASIMLLFGLKMVFDAYRMTPQRGQEEFEEVEMQKIYLFGDFPDIAPGHSIPATILIGPEGALTLFTKMMTSLIVLRNAARQVDLRERGGGTGSRVGDAMIEENNATASTEQIEDEPARNTMMNIRSFAKTFVESFVLTFLAEWGDRSQVSTVLLTAT</sequence>
<dbReference type="GO" id="GO:0016020">
    <property type="term" value="C:membrane"/>
    <property type="evidence" value="ECO:0007669"/>
    <property type="project" value="UniProtKB-SubCell"/>
</dbReference>
<keyword evidence="3" id="KW-0812">Transmembrane</keyword>
<dbReference type="PANTHER" id="PTHR12608:SF1">
    <property type="entry name" value="TRANSMEMBRANE PROTEIN 165"/>
    <property type="match status" value="1"/>
</dbReference>
<accession>A0A8R1Y6D9</accession>
<dbReference type="InterPro" id="IPR001727">
    <property type="entry name" value="GDT1-like"/>
</dbReference>
<evidence type="ECO:0000256" key="3">
    <source>
        <dbReference type="ARBA" id="ARBA00022692"/>
    </source>
</evidence>
<dbReference type="PANTHER" id="PTHR12608">
    <property type="entry name" value="TRANSMEMBRANE PROTEIN HTP-1 RELATED"/>
    <property type="match status" value="1"/>
</dbReference>
<accession>A0A2A6CU49</accession>
<evidence type="ECO:0000313" key="7">
    <source>
        <dbReference type="Proteomes" id="UP000005239"/>
    </source>
</evidence>
<organism evidence="6 7">
    <name type="scientific">Pristionchus pacificus</name>
    <name type="common">Parasitic nematode worm</name>
    <dbReference type="NCBI Taxonomy" id="54126"/>
    <lineage>
        <taxon>Eukaryota</taxon>
        <taxon>Metazoa</taxon>
        <taxon>Ecdysozoa</taxon>
        <taxon>Nematoda</taxon>
        <taxon>Chromadorea</taxon>
        <taxon>Rhabditida</taxon>
        <taxon>Rhabditina</taxon>
        <taxon>Diplogasteromorpha</taxon>
        <taxon>Diplogasteroidea</taxon>
        <taxon>Neodiplogasteridae</taxon>
        <taxon>Pristionchus</taxon>
    </lineage>
</organism>
<proteinExistence type="inferred from homology"/>
<keyword evidence="5" id="KW-0472">Membrane</keyword>
<evidence type="ECO:0000256" key="5">
    <source>
        <dbReference type="ARBA" id="ARBA00023136"/>
    </source>
</evidence>
<dbReference type="EnsemblMetazoa" id="PPA03438.1">
    <property type="protein sequence ID" value="PPA03438.1"/>
    <property type="gene ID" value="WBGene00092992"/>
</dbReference>
<reference evidence="6" key="2">
    <citation type="submission" date="2022-06" db="UniProtKB">
        <authorList>
            <consortium name="EnsemblMetazoa"/>
        </authorList>
    </citation>
    <scope>IDENTIFICATION</scope>
    <source>
        <strain evidence="6">PS312</strain>
    </source>
</reference>
<keyword evidence="7" id="KW-1185">Reference proteome</keyword>
<reference evidence="7" key="1">
    <citation type="journal article" date="2008" name="Nat. Genet.">
        <title>The Pristionchus pacificus genome provides a unique perspective on nematode lifestyle and parasitism.</title>
        <authorList>
            <person name="Dieterich C."/>
            <person name="Clifton S.W."/>
            <person name="Schuster L.N."/>
            <person name="Chinwalla A."/>
            <person name="Delehaunty K."/>
            <person name="Dinkelacker I."/>
            <person name="Fulton L."/>
            <person name="Fulton R."/>
            <person name="Godfrey J."/>
            <person name="Minx P."/>
            <person name="Mitreva M."/>
            <person name="Roeseler W."/>
            <person name="Tian H."/>
            <person name="Witte H."/>
            <person name="Yang S.P."/>
            <person name="Wilson R.K."/>
            <person name="Sommer R.J."/>
        </authorList>
    </citation>
    <scope>NUCLEOTIDE SEQUENCE [LARGE SCALE GENOMIC DNA]</scope>
    <source>
        <strain evidence="7">PS312</strain>
    </source>
</reference>
<dbReference type="GO" id="GO:0070588">
    <property type="term" value="P:calcium ion transmembrane transport"/>
    <property type="evidence" value="ECO:0000318"/>
    <property type="project" value="GO_Central"/>
</dbReference>
<evidence type="ECO:0000313" key="6">
    <source>
        <dbReference type="EnsemblMetazoa" id="PPA03438.1"/>
    </source>
</evidence>
<comment type="similarity">
    <text evidence="2">Belongs to the GDT1 family.</text>
</comment>
<comment type="subcellular location">
    <subcellularLocation>
        <location evidence="1">Membrane</location>
        <topology evidence="1">Multi-pass membrane protein</topology>
    </subcellularLocation>
</comment>
<evidence type="ECO:0000256" key="1">
    <source>
        <dbReference type="ARBA" id="ARBA00004141"/>
    </source>
</evidence>
<dbReference type="GO" id="GO:0032468">
    <property type="term" value="P:Golgi calcium ion homeostasis"/>
    <property type="evidence" value="ECO:0000318"/>
    <property type="project" value="GO_Central"/>
</dbReference>
<name>A0A2A6CU49_PRIPA</name>
<dbReference type="Proteomes" id="UP000005239">
    <property type="component" value="Unassembled WGS sequence"/>
</dbReference>
<dbReference type="GO" id="GO:0071421">
    <property type="term" value="P:manganese ion transmembrane transport"/>
    <property type="evidence" value="ECO:0000318"/>
    <property type="project" value="GO_Central"/>
</dbReference>
<dbReference type="GO" id="GO:0005384">
    <property type="term" value="F:manganese ion transmembrane transporter activity"/>
    <property type="evidence" value="ECO:0000318"/>
    <property type="project" value="GO_Central"/>
</dbReference>
<dbReference type="AlphaFoldDB" id="A0A2A6CU49"/>
<dbReference type="GO" id="GO:0032472">
    <property type="term" value="P:Golgi calcium ion transport"/>
    <property type="evidence" value="ECO:0000318"/>
    <property type="project" value="GO_Central"/>
</dbReference>
<dbReference type="GO" id="GO:0015085">
    <property type="term" value="F:calcium ion transmembrane transporter activity"/>
    <property type="evidence" value="ECO:0000318"/>
    <property type="project" value="GO_Central"/>
</dbReference>
<evidence type="ECO:0000256" key="2">
    <source>
        <dbReference type="ARBA" id="ARBA00009190"/>
    </source>
</evidence>
<evidence type="ECO:0000256" key="4">
    <source>
        <dbReference type="ARBA" id="ARBA00022989"/>
    </source>
</evidence>
<protein>
    <submittedName>
        <fullName evidence="6">GDT1 family protein</fullName>
    </submittedName>
</protein>
<dbReference type="GO" id="GO:0005794">
    <property type="term" value="C:Golgi apparatus"/>
    <property type="evidence" value="ECO:0000318"/>
    <property type="project" value="GO_Central"/>
</dbReference>
<keyword evidence="4" id="KW-1133">Transmembrane helix</keyword>